<organism evidence="2 3">
    <name type="scientific">Opisthorchis felineus</name>
    <dbReference type="NCBI Taxonomy" id="147828"/>
    <lineage>
        <taxon>Eukaryota</taxon>
        <taxon>Metazoa</taxon>
        <taxon>Spiralia</taxon>
        <taxon>Lophotrochozoa</taxon>
        <taxon>Platyhelminthes</taxon>
        <taxon>Trematoda</taxon>
        <taxon>Digenea</taxon>
        <taxon>Opisthorchiida</taxon>
        <taxon>Opisthorchiata</taxon>
        <taxon>Opisthorchiidae</taxon>
        <taxon>Opisthorchis</taxon>
    </lineage>
</organism>
<gene>
    <name evidence="2" type="ORF">CRM22_002267</name>
</gene>
<dbReference type="Proteomes" id="UP000308267">
    <property type="component" value="Unassembled WGS sequence"/>
</dbReference>
<keyword evidence="3" id="KW-1185">Reference proteome</keyword>
<dbReference type="AlphaFoldDB" id="A0A4S2MBD2"/>
<protein>
    <submittedName>
        <fullName evidence="2">Uncharacterized protein</fullName>
    </submittedName>
</protein>
<dbReference type="STRING" id="147828.A0A4S2MBD2"/>
<feature type="region of interest" description="Disordered" evidence="1">
    <location>
        <begin position="88"/>
        <end position="111"/>
    </location>
</feature>
<dbReference type="EMBL" id="SJOL01004009">
    <property type="protein sequence ID" value="TGZ72159.1"/>
    <property type="molecule type" value="Genomic_DNA"/>
</dbReference>
<name>A0A4S2MBD2_OPIFE</name>
<evidence type="ECO:0000313" key="3">
    <source>
        <dbReference type="Proteomes" id="UP000308267"/>
    </source>
</evidence>
<proteinExistence type="predicted"/>
<evidence type="ECO:0000313" key="2">
    <source>
        <dbReference type="EMBL" id="TGZ72159.1"/>
    </source>
</evidence>
<evidence type="ECO:0000256" key="1">
    <source>
        <dbReference type="SAM" id="MobiDB-lite"/>
    </source>
</evidence>
<dbReference type="OrthoDB" id="10047254at2759"/>
<sequence>MTRSSKYHPLVEEVELVNCNPQYACVRFPNGKEETVSLRYLAPKVQNISDFCLTDSIEGVAAPQDETQSHSIDPPGGEQFTEQLSEIPENIPQYVTDKQRVRPYNRRNRGA</sequence>
<comment type="caution">
    <text evidence="2">The sequence shown here is derived from an EMBL/GenBank/DDBJ whole genome shotgun (WGS) entry which is preliminary data.</text>
</comment>
<accession>A0A4S2MBD2</accession>
<reference evidence="2 3" key="1">
    <citation type="journal article" date="2019" name="BMC Genomics">
        <title>New insights from Opisthorchis felineus genome: update on genomics of the epidemiologically important liver flukes.</title>
        <authorList>
            <person name="Ershov N.I."/>
            <person name="Mordvinov V.A."/>
            <person name="Prokhortchouk E.B."/>
            <person name="Pakharukova M.Y."/>
            <person name="Gunbin K.V."/>
            <person name="Ustyantsev K."/>
            <person name="Genaev M.A."/>
            <person name="Blinov A.G."/>
            <person name="Mazur A."/>
            <person name="Boulygina E."/>
            <person name="Tsygankova S."/>
            <person name="Khrameeva E."/>
            <person name="Chekanov N."/>
            <person name="Fan G."/>
            <person name="Xiao A."/>
            <person name="Zhang H."/>
            <person name="Xu X."/>
            <person name="Yang H."/>
            <person name="Solovyev V."/>
            <person name="Lee S.M."/>
            <person name="Liu X."/>
            <person name="Afonnikov D.A."/>
            <person name="Skryabin K.G."/>
        </authorList>
    </citation>
    <scope>NUCLEOTIDE SEQUENCE [LARGE SCALE GENOMIC DNA]</scope>
    <source>
        <strain evidence="2">AK-0245</strain>
        <tissue evidence="2">Whole organism</tissue>
    </source>
</reference>
<feature type="compositionally biased region" description="Basic residues" evidence="1">
    <location>
        <begin position="101"/>
        <end position="111"/>
    </location>
</feature>